<dbReference type="NCBIfam" id="NF011987">
    <property type="entry name" value="PRK15446.2-3"/>
    <property type="match status" value="1"/>
</dbReference>
<dbReference type="InterPro" id="IPR032466">
    <property type="entry name" value="Metal_Hydrolase"/>
</dbReference>
<proteinExistence type="inferred from homology"/>
<comment type="similarity">
    <text evidence="1">Belongs to the metallo-dependent hydrolases superfamily. NagA family.</text>
</comment>
<evidence type="ECO:0000313" key="4">
    <source>
        <dbReference type="Proteomes" id="UP000553766"/>
    </source>
</evidence>
<dbReference type="EC" id="3.6.1.63" evidence="3"/>
<dbReference type="InterPro" id="IPR012696">
    <property type="entry name" value="PhnM"/>
</dbReference>
<dbReference type="RefSeq" id="WP_184007339.1">
    <property type="nucleotide sequence ID" value="NZ_JACIJS010000001.1"/>
</dbReference>
<dbReference type="GO" id="GO:0019700">
    <property type="term" value="P:organic phosphonate catabolic process"/>
    <property type="evidence" value="ECO:0007669"/>
    <property type="project" value="InterPro"/>
</dbReference>
<dbReference type="EMBL" id="JACIJS010000001">
    <property type="protein sequence ID" value="MBB5514086.1"/>
    <property type="molecule type" value="Genomic_DNA"/>
</dbReference>
<name>A0A840WWK1_9RHOB</name>
<dbReference type="Gene3D" id="3.20.20.140">
    <property type="entry name" value="Metal-dependent hydrolases"/>
    <property type="match status" value="1"/>
</dbReference>
<dbReference type="PIRSF" id="PIRSF038971">
    <property type="entry name" value="PhnM"/>
    <property type="match status" value="1"/>
</dbReference>
<dbReference type="Proteomes" id="UP000553766">
    <property type="component" value="Unassembled WGS sequence"/>
</dbReference>
<accession>A0A840WWK1</accession>
<dbReference type="GO" id="GO:0006046">
    <property type="term" value="P:N-acetylglucosamine catabolic process"/>
    <property type="evidence" value="ECO:0007669"/>
    <property type="project" value="TreeGrafter"/>
</dbReference>
<dbReference type="Gene3D" id="2.30.40.10">
    <property type="entry name" value="Urease, subunit C, domain 1"/>
    <property type="match status" value="1"/>
</dbReference>
<evidence type="ECO:0000256" key="2">
    <source>
        <dbReference type="ARBA" id="ARBA00022801"/>
    </source>
</evidence>
<dbReference type="PANTHER" id="PTHR11113">
    <property type="entry name" value="N-ACETYLGLUCOSAMINE-6-PHOSPHATE DEACETYLASE"/>
    <property type="match status" value="1"/>
</dbReference>
<dbReference type="GO" id="GO:0008448">
    <property type="term" value="F:N-acetylglucosamine-6-phosphate deacetylase activity"/>
    <property type="evidence" value="ECO:0007669"/>
    <property type="project" value="TreeGrafter"/>
</dbReference>
<organism evidence="3 4">
    <name type="scientific">Rubricella aquisinus</name>
    <dbReference type="NCBI Taxonomy" id="2028108"/>
    <lineage>
        <taxon>Bacteria</taxon>
        <taxon>Pseudomonadati</taxon>
        <taxon>Pseudomonadota</taxon>
        <taxon>Alphaproteobacteria</taxon>
        <taxon>Rhodobacterales</taxon>
        <taxon>Paracoccaceae</taxon>
        <taxon>Rubricella</taxon>
    </lineage>
</organism>
<dbReference type="NCBIfam" id="NF011990">
    <property type="entry name" value="PRK15446.2-6"/>
    <property type="match status" value="1"/>
</dbReference>
<dbReference type="SUPFAM" id="SSF51338">
    <property type="entry name" value="Composite domain of metallo-dependent hydrolases"/>
    <property type="match status" value="1"/>
</dbReference>
<reference evidence="3 4" key="1">
    <citation type="submission" date="2020-08" db="EMBL/GenBank/DDBJ databases">
        <title>Genomic Encyclopedia of Type Strains, Phase IV (KMG-IV): sequencing the most valuable type-strain genomes for metagenomic binning, comparative biology and taxonomic classification.</title>
        <authorList>
            <person name="Goeker M."/>
        </authorList>
    </citation>
    <scope>NUCLEOTIDE SEQUENCE [LARGE SCALE GENOMIC DNA]</scope>
    <source>
        <strain evidence="3 4">DSM 103377</strain>
    </source>
</reference>
<evidence type="ECO:0000313" key="3">
    <source>
        <dbReference type="EMBL" id="MBB5514086.1"/>
    </source>
</evidence>
<dbReference type="AlphaFoldDB" id="A0A840WWK1"/>
<comment type="caution">
    <text evidence="3">The sequence shown here is derived from an EMBL/GenBank/DDBJ whole genome shotgun (WGS) entry which is preliminary data.</text>
</comment>
<evidence type="ECO:0000256" key="1">
    <source>
        <dbReference type="ARBA" id="ARBA00010716"/>
    </source>
</evidence>
<gene>
    <name evidence="3" type="ORF">FHS89_000084</name>
</gene>
<dbReference type="InterPro" id="IPR011059">
    <property type="entry name" value="Metal-dep_hydrolase_composite"/>
</dbReference>
<dbReference type="PANTHER" id="PTHR11113:SF14">
    <property type="entry name" value="N-ACETYLGLUCOSAMINE-6-PHOSPHATE DEACETYLASE"/>
    <property type="match status" value="1"/>
</dbReference>
<protein>
    <submittedName>
        <fullName evidence="3">Alpha-D-ribose 1-methylphosphonate 5-triphosphate diphosphatase</fullName>
        <ecNumber evidence="3">3.6.1.63</ecNumber>
    </submittedName>
</protein>
<keyword evidence="2 3" id="KW-0378">Hydrolase</keyword>
<dbReference type="SUPFAM" id="SSF51556">
    <property type="entry name" value="Metallo-dependent hydrolases"/>
    <property type="match status" value="1"/>
</dbReference>
<sequence length="372" mass="39305">MILKGKVLTPEGWADQIGVTGGVIGDSDGRVVDLPGCLILPGCVDLHGDGFERHLAPRRGAVGDMRAALHAVEVELAANGITTAMLAQFFSWEGGMRGPDFAERFAAALDAQSTMVDMRMQLRFETHLLDQVERAMALIARHDVGYVVWNDHVPHAALAKGKRPPRLTGQALKSGRSPEAHLALLQSLAERGADVPAVLAGMGRALRQRGTLIGSHDDDTAERRAQFRALGAGISEFPETRAAAEAAKSGGDAVILGAPNVVRGGSHKQNASAQDLIAEGLCDALASDYHYPSLIAAAFALADRGICDIAAAWRLISHSPAEVIGLSDRGALSPGRRADVIVLREETRQVEACFVAGKVAFLTGDVAARLTQ</sequence>
<keyword evidence="4" id="KW-1185">Reference proteome</keyword>